<evidence type="ECO:0000313" key="1">
    <source>
        <dbReference type="EMBL" id="POG70503.1"/>
    </source>
</evidence>
<dbReference type="EMBL" id="AUPC02000120">
    <property type="protein sequence ID" value="POG70503.1"/>
    <property type="molecule type" value="Genomic_DNA"/>
</dbReference>
<name>A0A2H5SBK8_RHIID</name>
<gene>
    <name evidence="1" type="ORF">GLOIN_2v1615426</name>
</gene>
<dbReference type="Proteomes" id="UP000018888">
    <property type="component" value="Unassembled WGS sequence"/>
</dbReference>
<reference evidence="1 2" key="2">
    <citation type="journal article" date="2018" name="New Phytol.">
        <title>High intraspecific genome diversity in the model arbuscular mycorrhizal symbiont Rhizophagus irregularis.</title>
        <authorList>
            <person name="Chen E.C.H."/>
            <person name="Morin E."/>
            <person name="Beaudet D."/>
            <person name="Noel J."/>
            <person name="Yildirir G."/>
            <person name="Ndikumana S."/>
            <person name="Charron P."/>
            <person name="St-Onge C."/>
            <person name="Giorgi J."/>
            <person name="Kruger M."/>
            <person name="Marton T."/>
            <person name="Ropars J."/>
            <person name="Grigoriev I.V."/>
            <person name="Hainaut M."/>
            <person name="Henrissat B."/>
            <person name="Roux C."/>
            <person name="Martin F."/>
            <person name="Corradi N."/>
        </authorList>
    </citation>
    <scope>NUCLEOTIDE SEQUENCE [LARGE SCALE GENOMIC DNA]</scope>
    <source>
        <strain evidence="1 2">DAOM 197198</strain>
    </source>
</reference>
<organism evidence="1 2">
    <name type="scientific">Rhizophagus irregularis (strain DAOM 181602 / DAOM 197198 / MUCL 43194)</name>
    <name type="common">Arbuscular mycorrhizal fungus</name>
    <name type="synonym">Glomus intraradices</name>
    <dbReference type="NCBI Taxonomy" id="747089"/>
    <lineage>
        <taxon>Eukaryota</taxon>
        <taxon>Fungi</taxon>
        <taxon>Fungi incertae sedis</taxon>
        <taxon>Mucoromycota</taxon>
        <taxon>Glomeromycotina</taxon>
        <taxon>Glomeromycetes</taxon>
        <taxon>Glomerales</taxon>
        <taxon>Glomeraceae</taxon>
        <taxon>Rhizophagus</taxon>
    </lineage>
</organism>
<keyword evidence="2" id="KW-1185">Reference proteome</keyword>
<accession>A0A2H5SBK8</accession>
<proteinExistence type="predicted"/>
<comment type="caution">
    <text evidence="1">The sequence shown here is derived from an EMBL/GenBank/DDBJ whole genome shotgun (WGS) entry which is preliminary data.</text>
</comment>
<protein>
    <submittedName>
        <fullName evidence="1">Uncharacterized protein</fullName>
    </submittedName>
</protein>
<dbReference type="AlphaFoldDB" id="A0A2H5SBK8"/>
<sequence>MLKITCVQSIEYNLQLIPTMNQLSEEDIQKMDIILSEGKANVNFVNRIDGKLYTLNTKKESIVLKRLCRPEIWKQFGFSNIEPEPIVKSRQFSKKYWLYAAGSQCSMPYISHDQANQIPPHGTLTQLTIILNWVTINDDAALLRRKLTTEKQELSLEIAAIDLAFRSLMKNLLSQRYPLIFSPNYQEKLQSITKYIPTISNSIARIIRNSPNDEFRSQTNKHIQETRDRVNLSFPLQQDIKDQNLTSKRIRNILENGLYTIAKDINVPTTSFVEHSSSDEEVLDSRIEEREAAKSRKSSDLKQKTKVTHDVPEADFDVSYQTNDTDYDLSVNLESEDNESLFDNDDMNIIEKVLDVDDVESMFDEFEDNQNLVEEELEQSSDSENYENFWDEEDIQFLFGIKDTTTMNTCNEYTTKFSQKDNIDNDIDLLDYDSFEEEDMHDIDSDLESPNKRNNLNVMSSHLRPKSPFRDKTNDLFQGREIYDSKSQYFLNEKNQDSEDTFFDTMF</sequence>
<dbReference type="VEuPathDB" id="FungiDB:RhiirFUN_011029"/>
<reference evidence="1 2" key="1">
    <citation type="journal article" date="2013" name="Proc. Natl. Acad. Sci. U.S.A.">
        <title>Genome of an arbuscular mycorrhizal fungus provides insight into the oldest plant symbiosis.</title>
        <authorList>
            <person name="Tisserant E."/>
            <person name="Malbreil M."/>
            <person name="Kuo A."/>
            <person name="Kohler A."/>
            <person name="Symeonidi A."/>
            <person name="Balestrini R."/>
            <person name="Charron P."/>
            <person name="Duensing N."/>
            <person name="Frei Dit Frey N."/>
            <person name="Gianinazzi-Pearson V."/>
            <person name="Gilbert L.B."/>
            <person name="Handa Y."/>
            <person name="Herr J.R."/>
            <person name="Hijri M."/>
            <person name="Koul R."/>
            <person name="Kawaguchi M."/>
            <person name="Krajinski F."/>
            <person name="Lammers P.J."/>
            <person name="Masclaux F.G."/>
            <person name="Murat C."/>
            <person name="Morin E."/>
            <person name="Ndikumana S."/>
            <person name="Pagni M."/>
            <person name="Petitpierre D."/>
            <person name="Requena N."/>
            <person name="Rosikiewicz P."/>
            <person name="Riley R."/>
            <person name="Saito K."/>
            <person name="San Clemente H."/>
            <person name="Shapiro H."/>
            <person name="van Tuinen D."/>
            <person name="Becard G."/>
            <person name="Bonfante P."/>
            <person name="Paszkowski U."/>
            <person name="Shachar-Hill Y.Y."/>
            <person name="Tuskan G.A."/>
            <person name="Young P.W."/>
            <person name="Sanders I.R."/>
            <person name="Henrissat B."/>
            <person name="Rensing S.A."/>
            <person name="Grigoriev I.V."/>
            <person name="Corradi N."/>
            <person name="Roux C."/>
            <person name="Martin F."/>
        </authorList>
    </citation>
    <scope>NUCLEOTIDE SEQUENCE [LARGE SCALE GENOMIC DNA]</scope>
    <source>
        <strain evidence="1 2">DAOM 197198</strain>
    </source>
</reference>
<evidence type="ECO:0000313" key="2">
    <source>
        <dbReference type="Proteomes" id="UP000018888"/>
    </source>
</evidence>